<comment type="caution">
    <text evidence="1">The sequence shown here is derived from an EMBL/GenBank/DDBJ whole genome shotgun (WGS) entry which is preliminary data.</text>
</comment>
<sequence>MDYTVEIIRGDTVVINNHKVEKLKIDDVIIIKVPLDSPGSEMENFLIQIKIAFPDKTVVITKEDVKFCRLREKNAR</sequence>
<evidence type="ECO:0000313" key="1">
    <source>
        <dbReference type="EMBL" id="KKN82763.1"/>
    </source>
</evidence>
<organism evidence="1">
    <name type="scientific">marine sediment metagenome</name>
    <dbReference type="NCBI Taxonomy" id="412755"/>
    <lineage>
        <taxon>unclassified sequences</taxon>
        <taxon>metagenomes</taxon>
        <taxon>ecological metagenomes</taxon>
    </lineage>
</organism>
<dbReference type="AlphaFoldDB" id="A0A0F9WV52"/>
<gene>
    <name evidence="1" type="ORF">LCGC14_0305870</name>
</gene>
<name>A0A0F9WV52_9ZZZZ</name>
<protein>
    <submittedName>
        <fullName evidence="1">Uncharacterized protein</fullName>
    </submittedName>
</protein>
<reference evidence="1" key="1">
    <citation type="journal article" date="2015" name="Nature">
        <title>Complex archaea that bridge the gap between prokaryotes and eukaryotes.</title>
        <authorList>
            <person name="Spang A."/>
            <person name="Saw J.H."/>
            <person name="Jorgensen S.L."/>
            <person name="Zaremba-Niedzwiedzka K."/>
            <person name="Martijn J."/>
            <person name="Lind A.E."/>
            <person name="van Eijk R."/>
            <person name="Schleper C."/>
            <person name="Guy L."/>
            <person name="Ettema T.J."/>
        </authorList>
    </citation>
    <scope>NUCLEOTIDE SEQUENCE</scope>
</reference>
<dbReference type="EMBL" id="LAZR01000195">
    <property type="protein sequence ID" value="KKN82763.1"/>
    <property type="molecule type" value="Genomic_DNA"/>
</dbReference>
<accession>A0A0F9WV52</accession>
<proteinExistence type="predicted"/>